<accession>A0A8C3XSX3</accession>
<dbReference type="PANTHER" id="PTHR14292">
    <property type="entry name" value="INTERLEUKIN-18-BINDING PROTEIN"/>
    <property type="match status" value="1"/>
</dbReference>
<dbReference type="InterPro" id="IPR039681">
    <property type="entry name" value="IL18BP"/>
</dbReference>
<dbReference type="InterPro" id="IPR013783">
    <property type="entry name" value="Ig-like_fold"/>
</dbReference>
<dbReference type="Ensembl" id="ENSCSRT00000022651.1">
    <property type="protein sequence ID" value="ENSCSRP00000021696.1"/>
    <property type="gene ID" value="ENSCSRG00000016402.1"/>
</dbReference>
<keyword evidence="4" id="KW-1185">Reference proteome</keyword>
<reference evidence="3" key="1">
    <citation type="submission" date="2025-08" db="UniProtKB">
        <authorList>
            <consortium name="Ensembl"/>
        </authorList>
    </citation>
    <scope>IDENTIFICATION</scope>
</reference>
<proteinExistence type="predicted"/>
<evidence type="ECO:0000313" key="4">
    <source>
        <dbReference type="Proteomes" id="UP000694403"/>
    </source>
</evidence>
<protein>
    <recommendedName>
        <fullName evidence="2">Ig-like domain-containing protein</fullName>
    </recommendedName>
</protein>
<sequence>MLLSPGTGHHFGALCLAVRRAGIPVTCAVATGLRPDWEPGLGGSTAASARFSLSPRGWCSALLRVVCALPSSQSVPQSPPPPPFTKPVCFQMPLPACPDRDVPWPWPLTSQLPLTLPPGPGKRFSLSCQALSPFPSMTLIYWLANGSFVEDRYLDGAVSEGDVVTEPRGSGVLLTRELLFRSFSQRDWRTSFMCMVKNPAGLDKALVRWEPEPPAQVSESLQETMQDIQTSESTSTADW</sequence>
<dbReference type="GO" id="GO:0042007">
    <property type="term" value="F:interleukin-18 binding"/>
    <property type="evidence" value="ECO:0007669"/>
    <property type="project" value="InterPro"/>
</dbReference>
<dbReference type="InterPro" id="IPR007110">
    <property type="entry name" value="Ig-like_dom"/>
</dbReference>
<organism evidence="3 4">
    <name type="scientific">Chelydra serpentina</name>
    <name type="common">Snapping turtle</name>
    <name type="synonym">Testudo serpentina</name>
    <dbReference type="NCBI Taxonomy" id="8475"/>
    <lineage>
        <taxon>Eukaryota</taxon>
        <taxon>Metazoa</taxon>
        <taxon>Chordata</taxon>
        <taxon>Craniata</taxon>
        <taxon>Vertebrata</taxon>
        <taxon>Euteleostomi</taxon>
        <taxon>Archelosauria</taxon>
        <taxon>Testudinata</taxon>
        <taxon>Testudines</taxon>
        <taxon>Cryptodira</taxon>
        <taxon>Durocryptodira</taxon>
        <taxon>Americhelydia</taxon>
        <taxon>Chelydroidea</taxon>
        <taxon>Chelydridae</taxon>
        <taxon>Chelydra</taxon>
    </lineage>
</organism>
<evidence type="ECO:0000313" key="3">
    <source>
        <dbReference type="Ensembl" id="ENSCSRP00000021696.1"/>
    </source>
</evidence>
<dbReference type="Gene3D" id="2.60.40.10">
    <property type="entry name" value="Immunoglobulins"/>
    <property type="match status" value="1"/>
</dbReference>
<evidence type="ECO:0000259" key="2">
    <source>
        <dbReference type="PROSITE" id="PS50835"/>
    </source>
</evidence>
<dbReference type="SUPFAM" id="SSF48726">
    <property type="entry name" value="Immunoglobulin"/>
    <property type="match status" value="1"/>
</dbReference>
<reference evidence="3" key="2">
    <citation type="submission" date="2025-09" db="UniProtKB">
        <authorList>
            <consortium name="Ensembl"/>
        </authorList>
    </citation>
    <scope>IDENTIFICATION</scope>
</reference>
<feature type="region of interest" description="Disordered" evidence="1">
    <location>
        <begin position="214"/>
        <end position="239"/>
    </location>
</feature>
<dbReference type="PANTHER" id="PTHR14292:SF2">
    <property type="entry name" value="INTERLEUKIN-18-BINDING PROTEIN"/>
    <property type="match status" value="1"/>
</dbReference>
<dbReference type="InterPro" id="IPR036179">
    <property type="entry name" value="Ig-like_dom_sf"/>
</dbReference>
<name>A0A8C3XSX3_CHESE</name>
<dbReference type="Proteomes" id="UP000694403">
    <property type="component" value="Unplaced"/>
</dbReference>
<evidence type="ECO:0000256" key="1">
    <source>
        <dbReference type="SAM" id="MobiDB-lite"/>
    </source>
</evidence>
<feature type="compositionally biased region" description="Polar residues" evidence="1">
    <location>
        <begin position="217"/>
        <end position="239"/>
    </location>
</feature>
<feature type="domain" description="Ig-like" evidence="2">
    <location>
        <begin position="107"/>
        <end position="198"/>
    </location>
</feature>
<dbReference type="AlphaFoldDB" id="A0A8C3XSX3"/>
<dbReference type="PROSITE" id="PS50835">
    <property type="entry name" value="IG_LIKE"/>
    <property type="match status" value="1"/>
</dbReference>